<sequence>MTTYSEEDRSFWSGFIDMYRDNPTLWKLKSKDYSDREKKNCAYEVLVEKLKERDVNATKDTVKKKINNLRSAFRKELKKVARSKKSGAGTDKIYTPTLWYYNDLLFLKDHQVPRLTSSDTFEGDASTSVKSLLPTQARKRVKTEQQEELLGMACKRLHNTDNEYAIIASGWAVDLQKMSPTQMLFAKKAINDILFEGQMGTLHRHSVVINEPYSKVSTPMIDYSDQSSNQGGDR</sequence>
<reference evidence="2" key="1">
    <citation type="submission" date="2023-10" db="EMBL/GenBank/DDBJ databases">
        <title>Genome assemblies of two species of porcelain crab, Petrolisthes cinctipes and Petrolisthes manimaculis (Anomura: Porcellanidae).</title>
        <authorList>
            <person name="Angst P."/>
        </authorList>
    </citation>
    <scope>NUCLEOTIDE SEQUENCE</scope>
    <source>
        <strain evidence="2">PB745_01</strain>
        <tissue evidence="2">Gill</tissue>
    </source>
</reference>
<dbReference type="Pfam" id="PF10545">
    <property type="entry name" value="MADF_DNA_bdg"/>
    <property type="match status" value="1"/>
</dbReference>
<evidence type="ECO:0000313" key="3">
    <source>
        <dbReference type="Proteomes" id="UP001286313"/>
    </source>
</evidence>
<protein>
    <recommendedName>
        <fullName evidence="1">MADF domain-containing protein</fullName>
    </recommendedName>
</protein>
<proteinExistence type="predicted"/>
<name>A0AAE1KH84_PETCI</name>
<evidence type="ECO:0000313" key="2">
    <source>
        <dbReference type="EMBL" id="KAK3871705.1"/>
    </source>
</evidence>
<dbReference type="PROSITE" id="PS51029">
    <property type="entry name" value="MADF"/>
    <property type="match status" value="1"/>
</dbReference>
<dbReference type="PANTHER" id="PTHR21505:SF8">
    <property type="entry name" value="DPT-YFP REPRESSOR BY OVEREXPRESSION, ISOFORM D-RELATED"/>
    <property type="match status" value="1"/>
</dbReference>
<evidence type="ECO:0000259" key="1">
    <source>
        <dbReference type="PROSITE" id="PS51029"/>
    </source>
</evidence>
<comment type="caution">
    <text evidence="2">The sequence shown here is derived from an EMBL/GenBank/DDBJ whole genome shotgun (WGS) entry which is preliminary data.</text>
</comment>
<dbReference type="AlphaFoldDB" id="A0AAE1KH84"/>
<organism evidence="2 3">
    <name type="scientific">Petrolisthes cinctipes</name>
    <name type="common">Flat porcelain crab</name>
    <dbReference type="NCBI Taxonomy" id="88211"/>
    <lineage>
        <taxon>Eukaryota</taxon>
        <taxon>Metazoa</taxon>
        <taxon>Ecdysozoa</taxon>
        <taxon>Arthropoda</taxon>
        <taxon>Crustacea</taxon>
        <taxon>Multicrustacea</taxon>
        <taxon>Malacostraca</taxon>
        <taxon>Eumalacostraca</taxon>
        <taxon>Eucarida</taxon>
        <taxon>Decapoda</taxon>
        <taxon>Pleocyemata</taxon>
        <taxon>Anomura</taxon>
        <taxon>Galatheoidea</taxon>
        <taxon>Porcellanidae</taxon>
        <taxon>Petrolisthes</taxon>
    </lineage>
</organism>
<keyword evidence="3" id="KW-1185">Reference proteome</keyword>
<dbReference type="SMART" id="SM00595">
    <property type="entry name" value="MADF"/>
    <property type="match status" value="1"/>
</dbReference>
<accession>A0AAE1KH84</accession>
<feature type="domain" description="MADF" evidence="1">
    <location>
        <begin position="14"/>
        <end position="112"/>
    </location>
</feature>
<dbReference type="InterPro" id="IPR006578">
    <property type="entry name" value="MADF-dom"/>
</dbReference>
<dbReference type="EMBL" id="JAWQEG010002479">
    <property type="protein sequence ID" value="KAK3871705.1"/>
    <property type="molecule type" value="Genomic_DNA"/>
</dbReference>
<dbReference type="Proteomes" id="UP001286313">
    <property type="component" value="Unassembled WGS sequence"/>
</dbReference>
<gene>
    <name evidence="2" type="ORF">Pcinc_023168</name>
</gene>
<dbReference type="PANTHER" id="PTHR21505">
    <property type="entry name" value="MADF DOMAIN-CONTAINING PROTEIN-RELATED"/>
    <property type="match status" value="1"/>
</dbReference>